<protein>
    <submittedName>
        <fullName evidence="4">Cyclin-like protein</fullName>
    </submittedName>
</protein>
<feature type="domain" description="Cyclin-like" evidence="3">
    <location>
        <begin position="177"/>
        <end position="278"/>
    </location>
</feature>
<organism evidence="4 5">
    <name type="scientific">Cristinia sonorae</name>
    <dbReference type="NCBI Taxonomy" id="1940300"/>
    <lineage>
        <taxon>Eukaryota</taxon>
        <taxon>Fungi</taxon>
        <taxon>Dikarya</taxon>
        <taxon>Basidiomycota</taxon>
        <taxon>Agaricomycotina</taxon>
        <taxon>Agaricomycetes</taxon>
        <taxon>Agaricomycetidae</taxon>
        <taxon>Agaricales</taxon>
        <taxon>Pleurotineae</taxon>
        <taxon>Stephanosporaceae</taxon>
        <taxon>Cristinia</taxon>
    </lineage>
</organism>
<comment type="caution">
    <text evidence="4">The sequence shown here is derived from an EMBL/GenBank/DDBJ whole genome shotgun (WGS) entry which is preliminary data.</text>
</comment>
<feature type="region of interest" description="Disordered" evidence="2">
    <location>
        <begin position="287"/>
        <end position="320"/>
    </location>
</feature>
<name>A0A8K0UWX6_9AGAR</name>
<feature type="compositionally biased region" description="Low complexity" evidence="2">
    <location>
        <begin position="289"/>
        <end position="319"/>
    </location>
</feature>
<comment type="similarity">
    <text evidence="1">Belongs to the cyclin family.</text>
</comment>
<dbReference type="EMBL" id="JAEVFJ010000005">
    <property type="protein sequence ID" value="KAH8104709.1"/>
    <property type="molecule type" value="Genomic_DNA"/>
</dbReference>
<feature type="domain" description="Cyclin-like" evidence="3">
    <location>
        <begin position="56"/>
        <end position="164"/>
    </location>
</feature>
<keyword evidence="1" id="KW-0195">Cyclin</keyword>
<dbReference type="GO" id="GO:0016538">
    <property type="term" value="F:cyclin-dependent protein serine/threonine kinase regulator activity"/>
    <property type="evidence" value="ECO:0007669"/>
    <property type="project" value="InterPro"/>
</dbReference>
<dbReference type="InterPro" id="IPR043198">
    <property type="entry name" value="Cyclin/Ssn8"/>
</dbReference>
<dbReference type="Gene3D" id="1.10.472.10">
    <property type="entry name" value="Cyclin-like"/>
    <property type="match status" value="2"/>
</dbReference>
<dbReference type="OrthoDB" id="25002at2759"/>
<dbReference type="PANTHER" id="PTHR10026">
    <property type="entry name" value="CYCLIN"/>
    <property type="match status" value="1"/>
</dbReference>
<dbReference type="InterPro" id="IPR006671">
    <property type="entry name" value="Cyclin_N"/>
</dbReference>
<accession>A0A8K0UWX6</accession>
<dbReference type="GO" id="GO:0006357">
    <property type="term" value="P:regulation of transcription by RNA polymerase II"/>
    <property type="evidence" value="ECO:0007669"/>
    <property type="project" value="InterPro"/>
</dbReference>
<evidence type="ECO:0000259" key="3">
    <source>
        <dbReference type="SMART" id="SM00385"/>
    </source>
</evidence>
<reference evidence="4" key="1">
    <citation type="journal article" date="2021" name="New Phytol.">
        <title>Evolutionary innovations through gain and loss of genes in the ectomycorrhizal Boletales.</title>
        <authorList>
            <person name="Wu G."/>
            <person name="Miyauchi S."/>
            <person name="Morin E."/>
            <person name="Kuo A."/>
            <person name="Drula E."/>
            <person name="Varga T."/>
            <person name="Kohler A."/>
            <person name="Feng B."/>
            <person name="Cao Y."/>
            <person name="Lipzen A."/>
            <person name="Daum C."/>
            <person name="Hundley H."/>
            <person name="Pangilinan J."/>
            <person name="Johnson J."/>
            <person name="Barry K."/>
            <person name="LaButti K."/>
            <person name="Ng V."/>
            <person name="Ahrendt S."/>
            <person name="Min B."/>
            <person name="Choi I.G."/>
            <person name="Park H."/>
            <person name="Plett J.M."/>
            <person name="Magnuson J."/>
            <person name="Spatafora J.W."/>
            <person name="Nagy L.G."/>
            <person name="Henrissat B."/>
            <person name="Grigoriev I.V."/>
            <person name="Yang Z.L."/>
            <person name="Xu J."/>
            <person name="Martin F.M."/>
        </authorList>
    </citation>
    <scope>NUCLEOTIDE SEQUENCE</scope>
    <source>
        <strain evidence="4">KKN 215</strain>
    </source>
</reference>
<evidence type="ECO:0000256" key="2">
    <source>
        <dbReference type="SAM" id="MobiDB-lite"/>
    </source>
</evidence>
<dbReference type="SMART" id="SM00385">
    <property type="entry name" value="CYCLIN"/>
    <property type="match status" value="2"/>
</dbReference>
<gene>
    <name evidence="4" type="ORF">BXZ70DRAFT_888101</name>
</gene>
<evidence type="ECO:0000256" key="1">
    <source>
        <dbReference type="RuleBase" id="RU000383"/>
    </source>
</evidence>
<dbReference type="Pfam" id="PF00134">
    <property type="entry name" value="Cyclin_N"/>
    <property type="match status" value="1"/>
</dbReference>
<evidence type="ECO:0000313" key="5">
    <source>
        <dbReference type="Proteomes" id="UP000813824"/>
    </source>
</evidence>
<dbReference type="SUPFAM" id="SSF47954">
    <property type="entry name" value="Cyclin-like"/>
    <property type="match status" value="2"/>
</dbReference>
<dbReference type="Proteomes" id="UP000813824">
    <property type="component" value="Unassembled WGS sequence"/>
</dbReference>
<dbReference type="InterPro" id="IPR036915">
    <property type="entry name" value="Cyclin-like_sf"/>
</dbReference>
<dbReference type="InterPro" id="IPR013763">
    <property type="entry name" value="Cyclin-like_dom"/>
</dbReference>
<evidence type="ECO:0000313" key="4">
    <source>
        <dbReference type="EMBL" id="KAH8104709.1"/>
    </source>
</evidence>
<sequence length="397" mass="44010">MDAQLGTNDSPFGVSTNQVKYHLPYFTPAEVEQLSEKQRGKLSVTQEERARQLACGFIENVGAKLGFPRRTIATAQNLYHRFHLFFPRNLKDLTYHDVCLAAIYVSSKMHDTLKKPREILMVSYAIQYPEFAAKSKVAGELDIDPNVVEHDRQSLLKLERAILETVCFNFTARMPFPYVIKVGHAFKATKKLTKLAWRLAIDSNRTLVNLQYPPHVVALASLYLASLLTSFEQGPAPVPTGFRTSHEIADILGRSGDWERKFQCHVQDLQEIAHPIIDLFIQAAQNPLTSTSPTTPSSPHPTSRPSTSSNNPASSTPAPYNADQLMRLKIVMRESEYPPRPRLGSANVDGMLDSSMSGMHMGGMGVGSLGSGGRSESGGVVTTRFMFAPPGMVEDYR</sequence>
<keyword evidence="5" id="KW-1185">Reference proteome</keyword>
<proteinExistence type="inferred from homology"/>
<dbReference type="AlphaFoldDB" id="A0A8K0UWX6"/>